<name>A0A915A4P2_PARUN</name>
<proteinExistence type="predicted"/>
<organism evidence="1 2">
    <name type="scientific">Parascaris univalens</name>
    <name type="common">Nematode worm</name>
    <dbReference type="NCBI Taxonomy" id="6257"/>
    <lineage>
        <taxon>Eukaryota</taxon>
        <taxon>Metazoa</taxon>
        <taxon>Ecdysozoa</taxon>
        <taxon>Nematoda</taxon>
        <taxon>Chromadorea</taxon>
        <taxon>Rhabditida</taxon>
        <taxon>Spirurina</taxon>
        <taxon>Ascaridomorpha</taxon>
        <taxon>Ascaridoidea</taxon>
        <taxon>Ascarididae</taxon>
        <taxon>Parascaris</taxon>
    </lineage>
</organism>
<protein>
    <submittedName>
        <fullName evidence="2">Uncharacterized protein</fullName>
    </submittedName>
</protein>
<dbReference type="AlphaFoldDB" id="A0A915A4P2"/>
<dbReference type="WBParaSite" id="PgE250_g001_t01">
    <property type="protein sequence ID" value="PgE250_g001_t01"/>
    <property type="gene ID" value="PgE250_g001"/>
</dbReference>
<keyword evidence="1" id="KW-1185">Reference proteome</keyword>
<accession>A0A915A4P2</accession>
<sequence>MSLLLFFDACTVYCESCEFYFHLPVGLPCAAQLSKHFMQIFSAHANRKCDVVPSVIVQGPRMYFMCADCGFAYTAF</sequence>
<evidence type="ECO:0000313" key="1">
    <source>
        <dbReference type="Proteomes" id="UP000887569"/>
    </source>
</evidence>
<reference evidence="2" key="1">
    <citation type="submission" date="2022-11" db="UniProtKB">
        <authorList>
            <consortium name="WormBaseParasite"/>
        </authorList>
    </citation>
    <scope>IDENTIFICATION</scope>
</reference>
<evidence type="ECO:0000313" key="2">
    <source>
        <dbReference type="WBParaSite" id="PgE250_g001_t01"/>
    </source>
</evidence>
<dbReference type="Proteomes" id="UP000887569">
    <property type="component" value="Unplaced"/>
</dbReference>